<gene>
    <name evidence="1" type="ORF">M9Y10_022369</name>
</gene>
<name>A0ABR2KS25_9EUKA</name>
<protein>
    <submittedName>
        <fullName evidence="1">Uncharacterized protein</fullName>
    </submittedName>
</protein>
<keyword evidence="2" id="KW-1185">Reference proteome</keyword>
<dbReference type="Proteomes" id="UP001470230">
    <property type="component" value="Unassembled WGS sequence"/>
</dbReference>
<reference evidence="1 2" key="1">
    <citation type="submission" date="2024-04" db="EMBL/GenBank/DDBJ databases">
        <title>Tritrichomonas musculus Genome.</title>
        <authorList>
            <person name="Alves-Ferreira E."/>
            <person name="Grigg M."/>
            <person name="Lorenzi H."/>
            <person name="Galac M."/>
        </authorList>
    </citation>
    <scope>NUCLEOTIDE SEQUENCE [LARGE SCALE GENOMIC DNA]</scope>
    <source>
        <strain evidence="1 2">EAF2021</strain>
    </source>
</reference>
<accession>A0ABR2KS25</accession>
<proteinExistence type="predicted"/>
<dbReference type="EMBL" id="JAPFFF010000003">
    <property type="protein sequence ID" value="KAK8893940.1"/>
    <property type="molecule type" value="Genomic_DNA"/>
</dbReference>
<comment type="caution">
    <text evidence="1">The sequence shown here is derived from an EMBL/GenBank/DDBJ whole genome shotgun (WGS) entry which is preliminary data.</text>
</comment>
<evidence type="ECO:0000313" key="2">
    <source>
        <dbReference type="Proteomes" id="UP001470230"/>
    </source>
</evidence>
<sequence>MIEFDFQEAINQIFAEVNGHFLDAFQNQDSEKIQVLEEKSNELTEILKARSKKSFEFIVRSNDINLFREYVNENNPEQIYLEDQPKGNLFIFRLISLFIQLSKELPEKAKISQCLRHYLLQINKITNLSFRTQLKFLLKQIYEVFSNETDQNSQDLIQTTNDLMEKLSIKMET</sequence>
<organism evidence="1 2">
    <name type="scientific">Tritrichomonas musculus</name>
    <dbReference type="NCBI Taxonomy" id="1915356"/>
    <lineage>
        <taxon>Eukaryota</taxon>
        <taxon>Metamonada</taxon>
        <taxon>Parabasalia</taxon>
        <taxon>Tritrichomonadida</taxon>
        <taxon>Tritrichomonadidae</taxon>
        <taxon>Tritrichomonas</taxon>
    </lineage>
</organism>
<evidence type="ECO:0000313" key="1">
    <source>
        <dbReference type="EMBL" id="KAK8893940.1"/>
    </source>
</evidence>